<proteinExistence type="predicted"/>
<dbReference type="AlphaFoldDB" id="A0A1G6B4S3"/>
<evidence type="ECO:0000313" key="1">
    <source>
        <dbReference type="EMBL" id="SDB15647.1"/>
    </source>
</evidence>
<organism evidence="1 2">
    <name type="scientific">Eubacterium oxidoreducens</name>
    <dbReference type="NCBI Taxonomy" id="1732"/>
    <lineage>
        <taxon>Bacteria</taxon>
        <taxon>Bacillati</taxon>
        <taxon>Bacillota</taxon>
        <taxon>Clostridia</taxon>
        <taxon>Eubacteriales</taxon>
        <taxon>Eubacteriaceae</taxon>
        <taxon>Eubacterium</taxon>
    </lineage>
</organism>
<accession>A0A1G6B4S3</accession>
<protein>
    <submittedName>
        <fullName evidence="1">Uncharacterized protein</fullName>
    </submittedName>
</protein>
<dbReference type="EMBL" id="FMXR01000008">
    <property type="protein sequence ID" value="SDB15647.1"/>
    <property type="molecule type" value="Genomic_DNA"/>
</dbReference>
<evidence type="ECO:0000313" key="2">
    <source>
        <dbReference type="Proteomes" id="UP000199228"/>
    </source>
</evidence>
<name>A0A1G6B4S3_EUBOX</name>
<keyword evidence="2" id="KW-1185">Reference proteome</keyword>
<dbReference type="Proteomes" id="UP000199228">
    <property type="component" value="Unassembled WGS sequence"/>
</dbReference>
<gene>
    <name evidence="1" type="ORF">SAMN02910417_01173</name>
</gene>
<reference evidence="1 2" key="1">
    <citation type="submission" date="2016-10" db="EMBL/GenBank/DDBJ databases">
        <authorList>
            <person name="de Groot N.N."/>
        </authorList>
    </citation>
    <scope>NUCLEOTIDE SEQUENCE [LARGE SCALE GENOMIC DNA]</scope>
    <source>
        <strain evidence="1 2">DSM 3217</strain>
    </source>
</reference>
<sequence length="45" mass="5354">MMRYIFVISIHRYNEYVCGESANLPICGTLYAEAAKKIRKKWEKE</sequence>